<evidence type="ECO:0000313" key="2">
    <source>
        <dbReference type="EMBL" id="PAV69174.1"/>
    </source>
</evidence>
<feature type="compositionally biased region" description="Basic and acidic residues" evidence="1">
    <location>
        <begin position="353"/>
        <end position="367"/>
    </location>
</feature>
<evidence type="ECO:0000256" key="1">
    <source>
        <dbReference type="SAM" id="MobiDB-lite"/>
    </source>
</evidence>
<keyword evidence="3" id="KW-1185">Reference proteome</keyword>
<dbReference type="AlphaFoldDB" id="A0A2A2K5E5"/>
<feature type="compositionally biased region" description="Low complexity" evidence="1">
    <location>
        <begin position="145"/>
        <end position="161"/>
    </location>
</feature>
<reference evidence="2 3" key="1">
    <citation type="journal article" date="2017" name="Curr. Biol.">
        <title>Genome architecture and evolution of a unichromosomal asexual nematode.</title>
        <authorList>
            <person name="Fradin H."/>
            <person name="Zegar C."/>
            <person name="Gutwein M."/>
            <person name="Lucas J."/>
            <person name="Kovtun M."/>
            <person name="Corcoran D."/>
            <person name="Baugh L.R."/>
            <person name="Kiontke K."/>
            <person name="Gunsalus K."/>
            <person name="Fitch D.H."/>
            <person name="Piano F."/>
        </authorList>
    </citation>
    <scope>NUCLEOTIDE SEQUENCE [LARGE SCALE GENOMIC DNA]</scope>
    <source>
        <strain evidence="2">PF1309</strain>
    </source>
</reference>
<feature type="compositionally biased region" description="Low complexity" evidence="1">
    <location>
        <begin position="209"/>
        <end position="218"/>
    </location>
</feature>
<feature type="compositionally biased region" description="Polar residues" evidence="1">
    <location>
        <begin position="368"/>
        <end position="377"/>
    </location>
</feature>
<protein>
    <submittedName>
        <fullName evidence="2">Uncharacterized protein</fullName>
    </submittedName>
</protein>
<feature type="region of interest" description="Disordered" evidence="1">
    <location>
        <begin position="124"/>
        <end position="222"/>
    </location>
</feature>
<feature type="compositionally biased region" description="Acidic residues" evidence="1">
    <location>
        <begin position="342"/>
        <end position="352"/>
    </location>
</feature>
<evidence type="ECO:0000313" key="3">
    <source>
        <dbReference type="Proteomes" id="UP000218231"/>
    </source>
</evidence>
<dbReference type="Proteomes" id="UP000218231">
    <property type="component" value="Unassembled WGS sequence"/>
</dbReference>
<dbReference type="EMBL" id="LIAE01009584">
    <property type="protein sequence ID" value="PAV69174.1"/>
    <property type="molecule type" value="Genomic_DNA"/>
</dbReference>
<feature type="compositionally biased region" description="Polar residues" evidence="1">
    <location>
        <begin position="174"/>
        <end position="188"/>
    </location>
</feature>
<gene>
    <name evidence="2" type="ORF">WR25_20600</name>
</gene>
<name>A0A2A2K5E5_9BILA</name>
<feature type="region of interest" description="Disordered" evidence="1">
    <location>
        <begin position="275"/>
        <end position="306"/>
    </location>
</feature>
<feature type="compositionally biased region" description="Low complexity" evidence="1">
    <location>
        <begin position="189"/>
        <end position="199"/>
    </location>
</feature>
<feature type="compositionally biased region" description="Basic residues" evidence="1">
    <location>
        <begin position="132"/>
        <end position="144"/>
    </location>
</feature>
<sequence>MYQPNLFQGLVSCQSNAHPHLLDAGFVPIRITSWYEWAKLYDRNQLVCVYPGEYESSTGCVKKPSGNVRCWCGGRRDCNNPETSRDIYEAFLAGDTEKLENIARWLKKPIVEEKVDPIEKALVDKLPGGTKPTRHPKGRIHSTRKTSTTDAATSTAPSVTSRMTTTRRPRQRITVKSSKQPPITATEASWSSTQPSTSSGKAIHRHKTTMSTKSSATTEDPLIKTQKNLELDNDKVMNMPTDDALQLDSTFEETRKKLQKDMREEEKRMAEYFADEDKEVALDEEDKTEDELFETAEDQRRKEREQYMKRRNRDDYERNLAEEEERLARMEREEERNHIKEDDEYDNISDDEYDKRESEEAFRKPRDQSSNGLFTNTSSSSCHSISHLLSSVLLSIFALHYLRL</sequence>
<feature type="compositionally biased region" description="Basic and acidic residues" evidence="1">
    <location>
        <begin position="297"/>
        <end position="306"/>
    </location>
</feature>
<feature type="region of interest" description="Disordered" evidence="1">
    <location>
        <begin position="330"/>
        <end position="380"/>
    </location>
</feature>
<feature type="compositionally biased region" description="Acidic residues" evidence="1">
    <location>
        <begin position="275"/>
        <end position="296"/>
    </location>
</feature>
<proteinExistence type="predicted"/>
<organism evidence="2 3">
    <name type="scientific">Diploscapter pachys</name>
    <dbReference type="NCBI Taxonomy" id="2018661"/>
    <lineage>
        <taxon>Eukaryota</taxon>
        <taxon>Metazoa</taxon>
        <taxon>Ecdysozoa</taxon>
        <taxon>Nematoda</taxon>
        <taxon>Chromadorea</taxon>
        <taxon>Rhabditida</taxon>
        <taxon>Rhabditina</taxon>
        <taxon>Rhabditomorpha</taxon>
        <taxon>Rhabditoidea</taxon>
        <taxon>Rhabditidae</taxon>
        <taxon>Diploscapter</taxon>
    </lineage>
</organism>
<feature type="compositionally biased region" description="Basic and acidic residues" evidence="1">
    <location>
        <begin position="330"/>
        <end position="341"/>
    </location>
</feature>
<accession>A0A2A2K5E5</accession>
<comment type="caution">
    <text evidence="2">The sequence shown here is derived from an EMBL/GenBank/DDBJ whole genome shotgun (WGS) entry which is preliminary data.</text>
</comment>